<comment type="caution">
    <text evidence="1">The sequence shown here is derived from an EMBL/GenBank/DDBJ whole genome shotgun (WGS) entry which is preliminary data.</text>
</comment>
<reference evidence="1 2" key="1">
    <citation type="submission" date="2019-05" db="EMBL/GenBank/DDBJ databases">
        <title>Emergence of the Ug99 lineage of the wheat stem rust pathogen through somatic hybridization.</title>
        <authorList>
            <person name="Li F."/>
            <person name="Upadhyaya N.M."/>
            <person name="Sperschneider J."/>
            <person name="Matny O."/>
            <person name="Nguyen-Phuc H."/>
            <person name="Mago R."/>
            <person name="Raley C."/>
            <person name="Miller M.E."/>
            <person name="Silverstein K.A.T."/>
            <person name="Henningsen E."/>
            <person name="Hirsch C.D."/>
            <person name="Visser B."/>
            <person name="Pretorius Z.A."/>
            <person name="Steffenson B.J."/>
            <person name="Schwessinger B."/>
            <person name="Dodds P.N."/>
            <person name="Figueroa M."/>
        </authorList>
    </citation>
    <scope>NUCLEOTIDE SEQUENCE [LARGE SCALE GENOMIC DNA]</scope>
    <source>
        <strain evidence="1">21-0</strain>
    </source>
</reference>
<proteinExistence type="predicted"/>
<dbReference type="AlphaFoldDB" id="A0A5B0QNI9"/>
<gene>
    <name evidence="1" type="ORF">PGT21_025627</name>
</gene>
<sequence>MKLTINTLSSSIFLALSIGRELANDPVFRKGSRMFAVYCREINTHPVPYGVQLLTGKFYYPNYSPIPENNPIPGVFTINEDYLAVCCIRRAPPRQLMDLSTCKAANRIPGA</sequence>
<organism evidence="1 2">
    <name type="scientific">Puccinia graminis f. sp. tritici</name>
    <dbReference type="NCBI Taxonomy" id="56615"/>
    <lineage>
        <taxon>Eukaryota</taxon>
        <taxon>Fungi</taxon>
        <taxon>Dikarya</taxon>
        <taxon>Basidiomycota</taxon>
        <taxon>Pucciniomycotina</taxon>
        <taxon>Pucciniomycetes</taxon>
        <taxon>Pucciniales</taxon>
        <taxon>Pucciniaceae</taxon>
        <taxon>Puccinia</taxon>
    </lineage>
</organism>
<evidence type="ECO:0000313" key="2">
    <source>
        <dbReference type="Proteomes" id="UP000324748"/>
    </source>
</evidence>
<evidence type="ECO:0000313" key="1">
    <source>
        <dbReference type="EMBL" id="KAA1114857.1"/>
    </source>
</evidence>
<name>A0A5B0QNI9_PUCGR</name>
<protein>
    <submittedName>
        <fullName evidence="1">Uncharacterized protein</fullName>
    </submittedName>
</protein>
<dbReference type="EMBL" id="VSWC01000014">
    <property type="protein sequence ID" value="KAA1114857.1"/>
    <property type="molecule type" value="Genomic_DNA"/>
</dbReference>
<keyword evidence="2" id="KW-1185">Reference proteome</keyword>
<dbReference type="Proteomes" id="UP000324748">
    <property type="component" value="Unassembled WGS sequence"/>
</dbReference>
<accession>A0A5B0QNI9</accession>